<dbReference type="SUPFAM" id="SSF52540">
    <property type="entry name" value="P-loop containing nucleoside triphosphate hydrolases"/>
    <property type="match status" value="1"/>
</dbReference>
<keyword evidence="2" id="KW-0547">Nucleotide-binding</keyword>
<dbReference type="AlphaFoldDB" id="A0A9D2UIJ9"/>
<dbReference type="SMART" id="SM00382">
    <property type="entry name" value="AAA"/>
    <property type="match status" value="1"/>
</dbReference>
<proteinExistence type="predicted"/>
<dbReference type="InterPro" id="IPR003593">
    <property type="entry name" value="AAA+_ATPase"/>
</dbReference>
<accession>A0A9D2UIJ9</accession>
<dbReference type="PROSITE" id="PS50893">
    <property type="entry name" value="ABC_TRANSPORTER_2"/>
    <property type="match status" value="1"/>
</dbReference>
<dbReference type="GO" id="GO:0005524">
    <property type="term" value="F:ATP binding"/>
    <property type="evidence" value="ECO:0007669"/>
    <property type="project" value="UniProtKB-KW"/>
</dbReference>
<evidence type="ECO:0000313" key="5">
    <source>
        <dbReference type="EMBL" id="HJD53072.1"/>
    </source>
</evidence>
<gene>
    <name evidence="5" type="ORF">IAA93_05050</name>
</gene>
<dbReference type="InterPro" id="IPR003439">
    <property type="entry name" value="ABC_transporter-like_ATP-bd"/>
</dbReference>
<dbReference type="PANTHER" id="PTHR42939:SF1">
    <property type="entry name" value="ABC TRANSPORTER ATP-BINDING PROTEIN ALBC-RELATED"/>
    <property type="match status" value="1"/>
</dbReference>
<dbReference type="PANTHER" id="PTHR42939">
    <property type="entry name" value="ABC TRANSPORTER ATP-BINDING PROTEIN ALBC-RELATED"/>
    <property type="match status" value="1"/>
</dbReference>
<name>A0A9D2UIJ9_9BACT</name>
<comment type="caution">
    <text evidence="5">The sequence shown here is derived from an EMBL/GenBank/DDBJ whole genome shotgun (WGS) entry which is preliminary data.</text>
</comment>
<keyword evidence="1" id="KW-0813">Transport</keyword>
<sequence length="238" mass="26325">MVEVTDLTKSFNGTTVLDIDRLTIADGDFVGLLGNNGAGKTTLFRLMFDLLRPDTGAVTIDGVGVAGTEPWKAHSGVYLDSSFLIDYLTPEEFFYFIGKTYGMSRADVDARLDTFVQFMNGEILGTHKFIRAMSMGNKQKTGIIAAMLHTPRLLVLDEPFNFLDPSSQICIKEMLAGYAASTGATVVISSHNLNHTIDVCTRVLLLEKGHIIKDLRPADDGSRRELEEYFNIKEKNYA</sequence>
<feature type="domain" description="ABC transporter" evidence="4">
    <location>
        <begin position="2"/>
        <end position="233"/>
    </location>
</feature>
<evidence type="ECO:0000256" key="1">
    <source>
        <dbReference type="ARBA" id="ARBA00022448"/>
    </source>
</evidence>
<protein>
    <submittedName>
        <fullName evidence="5">ABC transporter ATP-binding protein</fullName>
    </submittedName>
</protein>
<evidence type="ECO:0000259" key="4">
    <source>
        <dbReference type="PROSITE" id="PS50893"/>
    </source>
</evidence>
<dbReference type="Proteomes" id="UP000787625">
    <property type="component" value="Unassembled WGS sequence"/>
</dbReference>
<dbReference type="Pfam" id="PF00005">
    <property type="entry name" value="ABC_tran"/>
    <property type="match status" value="1"/>
</dbReference>
<organism evidence="5 6">
    <name type="scientific">Candidatus Avibacteroides avistercoris</name>
    <dbReference type="NCBI Taxonomy" id="2840690"/>
    <lineage>
        <taxon>Bacteria</taxon>
        <taxon>Pseudomonadati</taxon>
        <taxon>Bacteroidota</taxon>
        <taxon>Bacteroidia</taxon>
        <taxon>Bacteroidales</taxon>
        <taxon>Bacteroidaceae</taxon>
        <taxon>Bacteroidaceae incertae sedis</taxon>
        <taxon>Candidatus Avibacteroides</taxon>
    </lineage>
</organism>
<dbReference type="InterPro" id="IPR051782">
    <property type="entry name" value="ABC_Transporter_VariousFunc"/>
</dbReference>
<keyword evidence="3 5" id="KW-0067">ATP-binding</keyword>
<dbReference type="CDD" id="cd03230">
    <property type="entry name" value="ABC_DR_subfamily_A"/>
    <property type="match status" value="1"/>
</dbReference>
<dbReference type="EMBL" id="DWUP01000105">
    <property type="protein sequence ID" value="HJD53072.1"/>
    <property type="molecule type" value="Genomic_DNA"/>
</dbReference>
<dbReference type="GO" id="GO:0016887">
    <property type="term" value="F:ATP hydrolysis activity"/>
    <property type="evidence" value="ECO:0007669"/>
    <property type="project" value="InterPro"/>
</dbReference>
<dbReference type="Gene3D" id="3.40.50.300">
    <property type="entry name" value="P-loop containing nucleotide triphosphate hydrolases"/>
    <property type="match status" value="1"/>
</dbReference>
<reference evidence="5" key="2">
    <citation type="submission" date="2021-04" db="EMBL/GenBank/DDBJ databases">
        <authorList>
            <person name="Gilroy R."/>
        </authorList>
    </citation>
    <scope>NUCLEOTIDE SEQUENCE</scope>
    <source>
        <strain evidence="5">MalCec1-1739</strain>
    </source>
</reference>
<reference evidence="5" key="1">
    <citation type="journal article" date="2021" name="PeerJ">
        <title>Extensive microbial diversity within the chicken gut microbiome revealed by metagenomics and culture.</title>
        <authorList>
            <person name="Gilroy R."/>
            <person name="Ravi A."/>
            <person name="Getino M."/>
            <person name="Pursley I."/>
            <person name="Horton D.L."/>
            <person name="Alikhan N.F."/>
            <person name="Baker D."/>
            <person name="Gharbi K."/>
            <person name="Hall N."/>
            <person name="Watson M."/>
            <person name="Adriaenssens E.M."/>
            <person name="Foster-Nyarko E."/>
            <person name="Jarju S."/>
            <person name="Secka A."/>
            <person name="Antonio M."/>
            <person name="Oren A."/>
            <person name="Chaudhuri R.R."/>
            <person name="La Ragione R."/>
            <person name="Hildebrand F."/>
            <person name="Pallen M.J."/>
        </authorList>
    </citation>
    <scope>NUCLEOTIDE SEQUENCE</scope>
    <source>
        <strain evidence="5">MalCec1-1739</strain>
    </source>
</reference>
<evidence type="ECO:0000256" key="3">
    <source>
        <dbReference type="ARBA" id="ARBA00022840"/>
    </source>
</evidence>
<dbReference type="InterPro" id="IPR027417">
    <property type="entry name" value="P-loop_NTPase"/>
</dbReference>
<evidence type="ECO:0000256" key="2">
    <source>
        <dbReference type="ARBA" id="ARBA00022741"/>
    </source>
</evidence>
<evidence type="ECO:0000313" key="6">
    <source>
        <dbReference type="Proteomes" id="UP000787625"/>
    </source>
</evidence>